<dbReference type="Pfam" id="PF20150">
    <property type="entry name" value="2EXR"/>
    <property type="match status" value="1"/>
</dbReference>
<feature type="domain" description="2EXR" evidence="1">
    <location>
        <begin position="43"/>
        <end position="168"/>
    </location>
</feature>
<dbReference type="PANTHER" id="PTHR35910">
    <property type="entry name" value="2EXR DOMAIN-CONTAINING PROTEIN"/>
    <property type="match status" value="1"/>
</dbReference>
<dbReference type="EMBL" id="JAUDZG010000005">
    <property type="protein sequence ID" value="KAK3304760.1"/>
    <property type="molecule type" value="Genomic_DNA"/>
</dbReference>
<evidence type="ECO:0000313" key="2">
    <source>
        <dbReference type="EMBL" id="KAK3304760.1"/>
    </source>
</evidence>
<dbReference type="InterPro" id="IPR045518">
    <property type="entry name" value="2EXR"/>
</dbReference>
<organism evidence="2 3">
    <name type="scientific">Chaetomium strumarium</name>
    <dbReference type="NCBI Taxonomy" id="1170767"/>
    <lineage>
        <taxon>Eukaryota</taxon>
        <taxon>Fungi</taxon>
        <taxon>Dikarya</taxon>
        <taxon>Ascomycota</taxon>
        <taxon>Pezizomycotina</taxon>
        <taxon>Sordariomycetes</taxon>
        <taxon>Sordariomycetidae</taxon>
        <taxon>Sordariales</taxon>
        <taxon>Chaetomiaceae</taxon>
        <taxon>Chaetomium</taxon>
    </lineage>
</organism>
<dbReference type="Proteomes" id="UP001273166">
    <property type="component" value="Unassembled WGS sequence"/>
</dbReference>
<evidence type="ECO:0000259" key="1">
    <source>
        <dbReference type="Pfam" id="PF20150"/>
    </source>
</evidence>
<gene>
    <name evidence="2" type="ORF">B0T15DRAFT_252523</name>
</gene>
<evidence type="ECO:0000313" key="3">
    <source>
        <dbReference type="Proteomes" id="UP001273166"/>
    </source>
</evidence>
<dbReference type="GeneID" id="87882026"/>
<comment type="caution">
    <text evidence="2">The sequence shown here is derived from an EMBL/GenBank/DDBJ whole genome shotgun (WGS) entry which is preliminary data.</text>
</comment>
<proteinExistence type="predicted"/>
<name>A0AAJ0M0S0_9PEZI</name>
<dbReference type="AlphaFoldDB" id="A0AAJ0M0S0"/>
<keyword evidence="3" id="KW-1185">Reference proteome</keyword>
<dbReference type="PANTHER" id="PTHR35910:SF1">
    <property type="entry name" value="2EXR DOMAIN-CONTAINING PROTEIN"/>
    <property type="match status" value="1"/>
</dbReference>
<sequence>MDNTSAATQTDTQTSGSTLPRLFNDVHFERWEPPAPRDTTWAPFSRLPAELRLYVWQACLRRHRMIELDIWPAAEEDVTDTTYPDHDSQFPYYTYTNRNKLGNVVSGRGYVLSWSGRREQGPAGSFSPLLWVNHESRRATLGFYRVHLPFFGLQREQVLYLNPDYDIVSIQPRQDESRTTPPNPHLPTLLADFLHDVKAYDPRNQGIAHLALNHGFFSCEHTIVGDSIVYSEHFELTPSDLHPAAAASMTDILQRRLRSVLFAFRFRSCYRGQGEFPPSRAFALHFAQTIPLARRDHPAGALRWLEVDPRPGVDIDIQDLPLGEDPRLLVRGWTELEEAFGVTRPAGPRLYVCPRIRWPEYERDEDENGEGAPWRVELARHLREEDENWLRDRSFLHETMVHSFPEKPITPRHGDILDAETFERMERLPCLAIGMWMFPAEAFDKEPTNARRLCFNVSPVRPGLLLFEL</sequence>
<dbReference type="RefSeq" id="XP_062720540.1">
    <property type="nucleotide sequence ID" value="XM_062863197.1"/>
</dbReference>
<reference evidence="2" key="1">
    <citation type="journal article" date="2023" name="Mol. Phylogenet. Evol.">
        <title>Genome-scale phylogeny and comparative genomics of the fungal order Sordariales.</title>
        <authorList>
            <person name="Hensen N."/>
            <person name="Bonometti L."/>
            <person name="Westerberg I."/>
            <person name="Brannstrom I.O."/>
            <person name="Guillou S."/>
            <person name="Cros-Aarteil S."/>
            <person name="Calhoun S."/>
            <person name="Haridas S."/>
            <person name="Kuo A."/>
            <person name="Mondo S."/>
            <person name="Pangilinan J."/>
            <person name="Riley R."/>
            <person name="LaButti K."/>
            <person name="Andreopoulos B."/>
            <person name="Lipzen A."/>
            <person name="Chen C."/>
            <person name="Yan M."/>
            <person name="Daum C."/>
            <person name="Ng V."/>
            <person name="Clum A."/>
            <person name="Steindorff A."/>
            <person name="Ohm R.A."/>
            <person name="Martin F."/>
            <person name="Silar P."/>
            <person name="Natvig D.O."/>
            <person name="Lalanne C."/>
            <person name="Gautier V."/>
            <person name="Ament-Velasquez S.L."/>
            <person name="Kruys A."/>
            <person name="Hutchinson M.I."/>
            <person name="Powell A.J."/>
            <person name="Barry K."/>
            <person name="Miller A.N."/>
            <person name="Grigoriev I.V."/>
            <person name="Debuchy R."/>
            <person name="Gladieux P."/>
            <person name="Hiltunen Thoren M."/>
            <person name="Johannesson H."/>
        </authorList>
    </citation>
    <scope>NUCLEOTIDE SEQUENCE</scope>
    <source>
        <strain evidence="2">CBS 333.67</strain>
    </source>
</reference>
<accession>A0AAJ0M0S0</accession>
<reference evidence="2" key="2">
    <citation type="submission" date="2023-06" db="EMBL/GenBank/DDBJ databases">
        <authorList>
            <consortium name="Lawrence Berkeley National Laboratory"/>
            <person name="Mondo S.J."/>
            <person name="Hensen N."/>
            <person name="Bonometti L."/>
            <person name="Westerberg I."/>
            <person name="Brannstrom I.O."/>
            <person name="Guillou S."/>
            <person name="Cros-Aarteil S."/>
            <person name="Calhoun S."/>
            <person name="Haridas S."/>
            <person name="Kuo A."/>
            <person name="Pangilinan J."/>
            <person name="Riley R."/>
            <person name="Labutti K."/>
            <person name="Andreopoulos B."/>
            <person name="Lipzen A."/>
            <person name="Chen C."/>
            <person name="Yanf M."/>
            <person name="Daum C."/>
            <person name="Ng V."/>
            <person name="Clum A."/>
            <person name="Steindorff A."/>
            <person name="Ohm R."/>
            <person name="Martin F."/>
            <person name="Silar P."/>
            <person name="Natvig D."/>
            <person name="Lalanne C."/>
            <person name="Gautier V."/>
            <person name="Ament-Velasquez S.L."/>
            <person name="Kruys A."/>
            <person name="Hutchinson M.I."/>
            <person name="Powell A.J."/>
            <person name="Barry K."/>
            <person name="Miller A.N."/>
            <person name="Grigoriev I.V."/>
            <person name="Debuchy R."/>
            <person name="Gladieux P."/>
            <person name="Thoren M.H."/>
            <person name="Johannesson H."/>
        </authorList>
    </citation>
    <scope>NUCLEOTIDE SEQUENCE</scope>
    <source>
        <strain evidence="2">CBS 333.67</strain>
    </source>
</reference>
<protein>
    <recommendedName>
        <fullName evidence="1">2EXR domain-containing protein</fullName>
    </recommendedName>
</protein>